<dbReference type="EMBL" id="JAHZIK010000715">
    <property type="protein sequence ID" value="MBW7456970.1"/>
    <property type="molecule type" value="Genomic_DNA"/>
</dbReference>
<evidence type="ECO:0000259" key="4">
    <source>
        <dbReference type="PROSITE" id="PS01124"/>
    </source>
</evidence>
<keyword evidence="3" id="KW-0804">Transcription</keyword>
<dbReference type="Gene3D" id="1.10.10.60">
    <property type="entry name" value="Homeodomain-like"/>
    <property type="match status" value="1"/>
</dbReference>
<dbReference type="Pfam" id="PF20240">
    <property type="entry name" value="DUF6597"/>
    <property type="match status" value="1"/>
</dbReference>
<keyword evidence="1" id="KW-0805">Transcription regulation</keyword>
<dbReference type="InterPro" id="IPR050204">
    <property type="entry name" value="AraC_XylS_family_regulators"/>
</dbReference>
<dbReference type="InterPro" id="IPR046532">
    <property type="entry name" value="DUF6597"/>
</dbReference>
<reference evidence="5 6" key="1">
    <citation type="submission" date="2021-07" db="EMBL/GenBank/DDBJ databases">
        <title>Paenibacillus radiodurans sp. nov., isolated from the southeastern edge of Tengger Desert.</title>
        <authorList>
            <person name="Zhang G."/>
        </authorList>
    </citation>
    <scope>NUCLEOTIDE SEQUENCE [LARGE SCALE GENOMIC DNA]</scope>
    <source>
        <strain evidence="5 6">CCM 7311</strain>
    </source>
</reference>
<dbReference type="PANTHER" id="PTHR46796">
    <property type="entry name" value="HTH-TYPE TRANSCRIPTIONAL ACTIVATOR RHAS-RELATED"/>
    <property type="match status" value="1"/>
</dbReference>
<dbReference type="Pfam" id="PF12833">
    <property type="entry name" value="HTH_18"/>
    <property type="match status" value="1"/>
</dbReference>
<dbReference type="Proteomes" id="UP001519887">
    <property type="component" value="Unassembled WGS sequence"/>
</dbReference>
<evidence type="ECO:0000313" key="6">
    <source>
        <dbReference type="Proteomes" id="UP001519887"/>
    </source>
</evidence>
<evidence type="ECO:0000313" key="5">
    <source>
        <dbReference type="EMBL" id="MBW7456970.1"/>
    </source>
</evidence>
<comment type="caution">
    <text evidence="5">The sequence shown here is derived from an EMBL/GenBank/DDBJ whole genome shotgun (WGS) entry which is preliminary data.</text>
</comment>
<keyword evidence="6" id="KW-1185">Reference proteome</keyword>
<organism evidence="5 6">
    <name type="scientific">Paenibacillus sepulcri</name>
    <dbReference type="NCBI Taxonomy" id="359917"/>
    <lineage>
        <taxon>Bacteria</taxon>
        <taxon>Bacillati</taxon>
        <taxon>Bacillota</taxon>
        <taxon>Bacilli</taxon>
        <taxon>Bacillales</taxon>
        <taxon>Paenibacillaceae</taxon>
        <taxon>Paenibacillus</taxon>
    </lineage>
</organism>
<evidence type="ECO:0000256" key="1">
    <source>
        <dbReference type="ARBA" id="ARBA00023015"/>
    </source>
</evidence>
<sequence>MYNLLLYKYKYPAFRSRGDVSMKLHQLFQPRQASGRVPSHRYIEIPPSELLRPFVSTYWASEPLSAPEQEMNTDNGAVDRVLPDGCTDILFEQDLKDHRCQIRYIGLFDHPFAIAYDEQHPTRKFGVRFFPGGAYPFVRTPLSEFANQQLSLDALWPRLAEGISERLFEASSLDARIQVIESYLTTLLHRSKAVEDSRMANLLERIFATKGTAGIEALAQAEIISARQMNRMFEKWIGITPKKFSEIVRFQSVISQLELSREPVDWSMLALNHGFFDQAHLIHDFRRFYGDSPITAAREYGKMSDFYNPIRT</sequence>
<dbReference type="PROSITE" id="PS01124">
    <property type="entry name" value="HTH_ARAC_FAMILY_2"/>
    <property type="match status" value="1"/>
</dbReference>
<proteinExistence type="predicted"/>
<accession>A0ABS7C7Q8</accession>
<name>A0ABS7C7Q8_9BACL</name>
<dbReference type="SMART" id="SM00342">
    <property type="entry name" value="HTH_ARAC"/>
    <property type="match status" value="1"/>
</dbReference>
<evidence type="ECO:0000256" key="2">
    <source>
        <dbReference type="ARBA" id="ARBA00023125"/>
    </source>
</evidence>
<keyword evidence="2" id="KW-0238">DNA-binding</keyword>
<gene>
    <name evidence="5" type="ORF">K0U00_23325</name>
</gene>
<feature type="domain" description="HTH araC/xylS-type" evidence="4">
    <location>
        <begin position="197"/>
        <end position="299"/>
    </location>
</feature>
<dbReference type="PANTHER" id="PTHR46796:SF13">
    <property type="entry name" value="HTH-TYPE TRANSCRIPTIONAL ACTIVATOR RHAS"/>
    <property type="match status" value="1"/>
</dbReference>
<evidence type="ECO:0000256" key="3">
    <source>
        <dbReference type="ARBA" id="ARBA00023163"/>
    </source>
</evidence>
<dbReference type="InterPro" id="IPR018060">
    <property type="entry name" value="HTH_AraC"/>
</dbReference>
<protein>
    <submittedName>
        <fullName evidence="5">Helix-turn-helix domain-containing protein</fullName>
    </submittedName>
</protein>